<dbReference type="InterPro" id="IPR036028">
    <property type="entry name" value="SH3-like_dom_sf"/>
</dbReference>
<evidence type="ECO:0000256" key="1">
    <source>
        <dbReference type="ARBA" id="ARBA00022443"/>
    </source>
</evidence>
<sequence>MEETVDVRALRDRFNSQARTSDTSSRDSNSPRPGLGRTIAPSMENISPHRLPPVPPPFAGPAVGRFPRAESAVAPVPSWIASSSRPTPSSASRPSIQSGDTSKVKQRGEKLQNMMLKHQRPAGSNQTPARSPVLPHASPPSTTPHPLRQQSRQRSSKDVSPLRRALPLEGPMPFKPKRPPYVNLEPFLKIRRGAPVSASNRTDGSANRRTSLPAVMSPPQPPERSIKPTRLPRQIASVDFEEQDPYDDIGSLEKNDSYSDNNPQSLNGDDEDVYESIDEGELEANILAEEKNNKKEAKRQQEQEKKEQLAKQKKQNELKKNFQIHSEVQALHTARVRYDWPGDGKLDLSVQQGQSIEILRVENNPSGKWLARSTSGNYGYISNTCVDIDYEAIKRKMPRIRKMDTLDLPPPPPDPLPRLSMESNSGDRVFVFPDDYDDVQPIPEDFPPPPPEINIDPKVEKELKKKFKFEGPVKVLHTMMVDPNGVIKKLGSKDLQVTQGEIVEVIEQTNKKKYLCRSFGNYGYVSTTLLLHLEGDVYDDVAHSFDVYDNDSSHINK</sequence>
<dbReference type="GO" id="GO:0072659">
    <property type="term" value="P:protein localization to plasma membrane"/>
    <property type="evidence" value="ECO:0007669"/>
    <property type="project" value="TreeGrafter"/>
</dbReference>
<feature type="region of interest" description="Disordered" evidence="4">
    <location>
        <begin position="288"/>
        <end position="318"/>
    </location>
</feature>
<name>A0A9D3BAC7_NOTFU</name>
<dbReference type="PANTHER" id="PTHR16830:SF19">
    <property type="entry name" value="FYN-BINDING PROTEIN-LIKE-RELATED"/>
    <property type="match status" value="1"/>
</dbReference>
<evidence type="ECO:0000259" key="5">
    <source>
        <dbReference type="PROSITE" id="PS50002"/>
    </source>
</evidence>
<dbReference type="SUPFAM" id="SSF50044">
    <property type="entry name" value="SH3-domain"/>
    <property type="match status" value="2"/>
</dbReference>
<proteinExistence type="predicted"/>
<evidence type="ECO:0000256" key="2">
    <source>
        <dbReference type="ARBA" id="ARBA00022553"/>
    </source>
</evidence>
<dbReference type="PROSITE" id="PS50002">
    <property type="entry name" value="SH3"/>
    <property type="match status" value="1"/>
</dbReference>
<dbReference type="EMBL" id="JAAVVJ010000017">
    <property type="protein sequence ID" value="KAF7202522.1"/>
    <property type="molecule type" value="Genomic_DNA"/>
</dbReference>
<protein>
    <submittedName>
        <fullName evidence="6">FYN-binding protein-like</fullName>
    </submittedName>
</protein>
<dbReference type="PANTHER" id="PTHR16830">
    <property type="entry name" value="SH2 CONTAINING ADAPTOR PRAM-1 RELATED"/>
    <property type="match status" value="1"/>
</dbReference>
<dbReference type="GO" id="GO:0007229">
    <property type="term" value="P:integrin-mediated signaling pathway"/>
    <property type="evidence" value="ECO:0007669"/>
    <property type="project" value="InterPro"/>
</dbReference>
<feature type="region of interest" description="Disordered" evidence="4">
    <location>
        <begin position="78"/>
        <end position="271"/>
    </location>
</feature>
<dbReference type="GO" id="GO:0050852">
    <property type="term" value="P:T cell receptor signaling pathway"/>
    <property type="evidence" value="ECO:0007669"/>
    <property type="project" value="TreeGrafter"/>
</dbReference>
<evidence type="ECO:0000256" key="3">
    <source>
        <dbReference type="PROSITE-ProRule" id="PRU00192"/>
    </source>
</evidence>
<dbReference type="Gene3D" id="2.30.30.40">
    <property type="entry name" value="SH3 Domains"/>
    <property type="match status" value="2"/>
</dbReference>
<feature type="compositionally biased region" description="Polar residues" evidence="4">
    <location>
        <begin position="258"/>
        <end position="267"/>
    </location>
</feature>
<dbReference type="InterPro" id="IPR029294">
    <property type="entry name" value="hSH3"/>
</dbReference>
<feature type="domain" description="SH3" evidence="5">
    <location>
        <begin position="329"/>
        <end position="391"/>
    </location>
</feature>
<accession>A0A9D3BAC7</accession>
<evidence type="ECO:0000313" key="6">
    <source>
        <dbReference type="EMBL" id="KAF7202522.1"/>
    </source>
</evidence>
<comment type="caution">
    <text evidence="6">The sequence shown here is derived from an EMBL/GenBank/DDBJ whole genome shotgun (WGS) entry which is preliminary data.</text>
</comment>
<evidence type="ECO:0000313" key="7">
    <source>
        <dbReference type="Proteomes" id="UP000822369"/>
    </source>
</evidence>
<dbReference type="InterPro" id="IPR043443">
    <property type="entry name" value="FYB1/2-like"/>
</dbReference>
<evidence type="ECO:0000256" key="4">
    <source>
        <dbReference type="SAM" id="MobiDB-lite"/>
    </source>
</evidence>
<reference evidence="6" key="1">
    <citation type="submission" date="2020-03" db="EMBL/GenBank/DDBJ databases">
        <title>Intra-Species Differences in Population Size shape Life History and Genome Evolution.</title>
        <authorList>
            <person name="Willemsen D."/>
            <person name="Cui R."/>
            <person name="Valenzano D.R."/>
        </authorList>
    </citation>
    <scope>NUCLEOTIDE SEQUENCE</scope>
    <source>
        <strain evidence="6">GRZ</strain>
        <tissue evidence="6">Whole</tissue>
    </source>
</reference>
<feature type="compositionally biased region" description="Low complexity" evidence="4">
    <location>
        <begin position="81"/>
        <end position="95"/>
    </location>
</feature>
<keyword evidence="2" id="KW-0597">Phosphoprotein</keyword>
<feature type="region of interest" description="Disordered" evidence="4">
    <location>
        <begin position="1"/>
        <end position="64"/>
    </location>
</feature>
<gene>
    <name evidence="6" type="ORF">G4P62_015862</name>
</gene>
<feature type="compositionally biased region" description="Low complexity" evidence="4">
    <location>
        <begin position="20"/>
        <end position="33"/>
    </location>
</feature>
<dbReference type="InterPro" id="IPR001452">
    <property type="entry name" value="SH3_domain"/>
</dbReference>
<dbReference type="SMART" id="SM00326">
    <property type="entry name" value="SH3"/>
    <property type="match status" value="1"/>
</dbReference>
<feature type="compositionally biased region" description="Basic and acidic residues" evidence="4">
    <location>
        <begin position="1"/>
        <end position="14"/>
    </location>
</feature>
<dbReference type="GO" id="GO:0005886">
    <property type="term" value="C:plasma membrane"/>
    <property type="evidence" value="ECO:0007669"/>
    <property type="project" value="InterPro"/>
</dbReference>
<feature type="region of interest" description="Disordered" evidence="4">
    <location>
        <begin position="403"/>
        <end position="422"/>
    </location>
</feature>
<feature type="compositionally biased region" description="Polar residues" evidence="4">
    <location>
        <begin position="197"/>
        <end position="210"/>
    </location>
</feature>
<organism evidence="6 7">
    <name type="scientific">Nothobranchius furzeri</name>
    <name type="common">Turquoise killifish</name>
    <dbReference type="NCBI Taxonomy" id="105023"/>
    <lineage>
        <taxon>Eukaryota</taxon>
        <taxon>Metazoa</taxon>
        <taxon>Chordata</taxon>
        <taxon>Craniata</taxon>
        <taxon>Vertebrata</taxon>
        <taxon>Euteleostomi</taxon>
        <taxon>Actinopterygii</taxon>
        <taxon>Neopterygii</taxon>
        <taxon>Teleostei</taxon>
        <taxon>Neoteleostei</taxon>
        <taxon>Acanthomorphata</taxon>
        <taxon>Ovalentaria</taxon>
        <taxon>Atherinomorphae</taxon>
        <taxon>Cyprinodontiformes</taxon>
        <taxon>Nothobranchiidae</taxon>
        <taxon>Nothobranchius</taxon>
    </lineage>
</organism>
<dbReference type="FunFam" id="2.30.30.40:FF:000307">
    <property type="entry name" value="Predicted protein"/>
    <property type="match status" value="1"/>
</dbReference>
<dbReference type="Pfam" id="PF14603">
    <property type="entry name" value="hSH3"/>
    <property type="match status" value="1"/>
</dbReference>
<keyword evidence="1 3" id="KW-0728">SH3 domain</keyword>
<dbReference type="Proteomes" id="UP000822369">
    <property type="component" value="Chromosome 17"/>
</dbReference>
<feature type="compositionally biased region" description="Pro residues" evidence="4">
    <location>
        <begin position="50"/>
        <end position="59"/>
    </location>
</feature>
<dbReference type="AlphaFoldDB" id="A0A9D3BAC7"/>